<organism evidence="14 15">
    <name type="scientific">Woeseia oceani</name>
    <dbReference type="NCBI Taxonomy" id="1548547"/>
    <lineage>
        <taxon>Bacteria</taxon>
        <taxon>Pseudomonadati</taxon>
        <taxon>Pseudomonadota</taxon>
        <taxon>Gammaproteobacteria</taxon>
        <taxon>Woeseiales</taxon>
        <taxon>Woeseiaceae</taxon>
        <taxon>Woeseia</taxon>
    </lineage>
</organism>
<dbReference type="InterPro" id="IPR018022">
    <property type="entry name" value="IPT"/>
</dbReference>
<dbReference type="Proteomes" id="UP000092695">
    <property type="component" value="Chromosome"/>
</dbReference>
<evidence type="ECO:0000256" key="8">
    <source>
        <dbReference type="ARBA" id="ARBA00022842"/>
    </source>
</evidence>
<feature type="region of interest" description="Interaction with substrate tRNA" evidence="10">
    <location>
        <begin position="27"/>
        <end position="30"/>
    </location>
</feature>
<feature type="site" description="Interaction with substrate tRNA" evidence="10">
    <location>
        <position position="115"/>
    </location>
</feature>
<keyword evidence="4 10" id="KW-0808">Transferase</keyword>
<name>A0A193LGP9_9GAMM</name>
<evidence type="ECO:0000256" key="2">
    <source>
        <dbReference type="ARBA" id="ARBA00003213"/>
    </source>
</evidence>
<feature type="region of interest" description="Interaction with substrate tRNA" evidence="10">
    <location>
        <begin position="265"/>
        <end position="272"/>
    </location>
</feature>
<sequence>MGPTASGKTSVAMRLAAELPVDVVSVDSALVYRGMDIGTAKPDADMLAKVPHQLINICEPEETYSAGTFVQDAVAAIESIHAAGRIPLLAGGTMMYFRALTQGIAPLPAADANIRAALDAEAQLEGWPALHQQLAAVDADAAARIAESDSQRIQRALEVFRITGKPLSELQRETLQPARYNFIRVALMPPDRAILHQRIAERLDQMMDAGFLDEVRQLRTRPGLTADSTSMRSVGYRQLWAHLEGETDLPTAAERALFATRQLAKRQITWLRSEPVINCFDPLEAGAIDTILSVLRENLGE</sequence>
<dbReference type="SUPFAM" id="SSF52540">
    <property type="entry name" value="P-loop containing nucleoside triphosphate hydrolases"/>
    <property type="match status" value="2"/>
</dbReference>
<dbReference type="GO" id="GO:0005524">
    <property type="term" value="F:ATP binding"/>
    <property type="evidence" value="ECO:0007669"/>
    <property type="project" value="UniProtKB-UniRule"/>
</dbReference>
<comment type="catalytic activity">
    <reaction evidence="9 10 11">
        <text>adenosine(37) in tRNA + dimethylallyl diphosphate = N(6)-dimethylallyladenosine(37) in tRNA + diphosphate</text>
        <dbReference type="Rhea" id="RHEA:26482"/>
        <dbReference type="Rhea" id="RHEA-COMP:10162"/>
        <dbReference type="Rhea" id="RHEA-COMP:10375"/>
        <dbReference type="ChEBI" id="CHEBI:33019"/>
        <dbReference type="ChEBI" id="CHEBI:57623"/>
        <dbReference type="ChEBI" id="CHEBI:74411"/>
        <dbReference type="ChEBI" id="CHEBI:74415"/>
        <dbReference type="EC" id="2.5.1.75"/>
    </reaction>
</comment>
<evidence type="ECO:0000256" key="4">
    <source>
        <dbReference type="ARBA" id="ARBA00022679"/>
    </source>
</evidence>
<dbReference type="AlphaFoldDB" id="A0A193LGP9"/>
<comment type="similarity">
    <text evidence="3 10 13">Belongs to the IPP transferase family.</text>
</comment>
<dbReference type="PANTHER" id="PTHR11088:SF60">
    <property type="entry name" value="TRNA DIMETHYLALLYLTRANSFERASE"/>
    <property type="match status" value="1"/>
</dbReference>
<dbReference type="KEGG" id="woc:BA177_10865"/>
<keyword evidence="6 10" id="KW-0547">Nucleotide-binding</keyword>
<dbReference type="PANTHER" id="PTHR11088">
    <property type="entry name" value="TRNA DIMETHYLALLYLTRANSFERASE"/>
    <property type="match status" value="1"/>
</dbReference>
<comment type="function">
    <text evidence="2 10 12">Catalyzes the transfer of a dimethylallyl group onto the adenine at position 37 in tRNAs that read codons beginning with uridine, leading to the formation of N6-(dimethylallyl)adenosine (i(6)A).</text>
</comment>
<evidence type="ECO:0000256" key="6">
    <source>
        <dbReference type="ARBA" id="ARBA00022741"/>
    </source>
</evidence>
<keyword evidence="8 10" id="KW-0460">Magnesium</keyword>
<dbReference type="Gene3D" id="3.40.50.300">
    <property type="entry name" value="P-loop containing nucleotide triphosphate hydrolases"/>
    <property type="match status" value="1"/>
</dbReference>
<keyword evidence="7 10" id="KW-0067">ATP-binding</keyword>
<feature type="binding site" evidence="10">
    <location>
        <begin position="2"/>
        <end position="9"/>
    </location>
    <ligand>
        <name>ATP</name>
        <dbReference type="ChEBI" id="CHEBI:30616"/>
    </ligand>
</feature>
<evidence type="ECO:0000256" key="1">
    <source>
        <dbReference type="ARBA" id="ARBA00001946"/>
    </source>
</evidence>
<dbReference type="OrthoDB" id="9776390at2"/>
<comment type="cofactor">
    <cofactor evidence="1 10">
        <name>Mg(2+)</name>
        <dbReference type="ChEBI" id="CHEBI:18420"/>
    </cofactor>
</comment>
<dbReference type="NCBIfam" id="TIGR00174">
    <property type="entry name" value="miaA"/>
    <property type="match status" value="1"/>
</dbReference>
<evidence type="ECO:0000256" key="12">
    <source>
        <dbReference type="RuleBase" id="RU003784"/>
    </source>
</evidence>
<keyword evidence="15" id="KW-1185">Reference proteome</keyword>
<dbReference type="STRING" id="1548547.BA177_10865"/>
<evidence type="ECO:0000256" key="10">
    <source>
        <dbReference type="HAMAP-Rule" id="MF_00185"/>
    </source>
</evidence>
<reference evidence="14 15" key="1">
    <citation type="submission" date="2016-06" db="EMBL/GenBank/DDBJ databases">
        <title>Complete genome sequence of a deep-branching marine Gamma Proteobacterium Woeseia oceani type strain XK5.</title>
        <authorList>
            <person name="Mu D."/>
            <person name="Du Z."/>
        </authorList>
    </citation>
    <scope>NUCLEOTIDE SEQUENCE [LARGE SCALE GENOMIC DNA]</scope>
    <source>
        <strain evidence="14 15">XK5</strain>
    </source>
</reference>
<dbReference type="FunFam" id="1.10.20.140:FF:000001">
    <property type="entry name" value="tRNA dimethylallyltransferase"/>
    <property type="match status" value="1"/>
</dbReference>
<evidence type="ECO:0000256" key="9">
    <source>
        <dbReference type="ARBA" id="ARBA00049563"/>
    </source>
</evidence>
<dbReference type="Pfam" id="PF01715">
    <property type="entry name" value="IPPT"/>
    <property type="match status" value="1"/>
</dbReference>
<evidence type="ECO:0000256" key="3">
    <source>
        <dbReference type="ARBA" id="ARBA00005842"/>
    </source>
</evidence>
<feature type="region of interest" description="Interaction with substrate tRNA" evidence="10">
    <location>
        <begin position="151"/>
        <end position="155"/>
    </location>
</feature>
<feature type="site" description="Interaction with substrate tRNA" evidence="10">
    <location>
        <position position="93"/>
    </location>
</feature>
<dbReference type="RefSeq" id="WP_068616175.1">
    <property type="nucleotide sequence ID" value="NZ_CP016268.1"/>
</dbReference>
<evidence type="ECO:0000313" key="15">
    <source>
        <dbReference type="Proteomes" id="UP000092695"/>
    </source>
</evidence>
<evidence type="ECO:0000256" key="11">
    <source>
        <dbReference type="RuleBase" id="RU003783"/>
    </source>
</evidence>
<evidence type="ECO:0000256" key="5">
    <source>
        <dbReference type="ARBA" id="ARBA00022694"/>
    </source>
</evidence>
<dbReference type="HAMAP" id="MF_00185">
    <property type="entry name" value="IPP_trans"/>
    <property type="match status" value="1"/>
</dbReference>
<dbReference type="EMBL" id="CP016268">
    <property type="protein sequence ID" value="ANO51638.1"/>
    <property type="molecule type" value="Genomic_DNA"/>
</dbReference>
<dbReference type="EC" id="2.5.1.75" evidence="10"/>
<feature type="binding site" evidence="10">
    <location>
        <begin position="4"/>
        <end position="9"/>
    </location>
    <ligand>
        <name>substrate</name>
    </ligand>
</feature>
<dbReference type="GO" id="GO:0052381">
    <property type="term" value="F:tRNA dimethylallyltransferase activity"/>
    <property type="evidence" value="ECO:0007669"/>
    <property type="project" value="UniProtKB-UniRule"/>
</dbReference>
<accession>A0A193LGP9</accession>
<evidence type="ECO:0000256" key="7">
    <source>
        <dbReference type="ARBA" id="ARBA00022840"/>
    </source>
</evidence>
<protein>
    <recommendedName>
        <fullName evidence="10">tRNA dimethylallyltransferase</fullName>
        <ecNumber evidence="10">2.5.1.75</ecNumber>
    </recommendedName>
    <alternativeName>
        <fullName evidence="10">Dimethylallyl diphosphate:tRNA dimethylallyltransferase</fullName>
        <shortName evidence="10">DMAPP:tRNA dimethylallyltransferase</shortName>
        <shortName evidence="10">DMATase</shortName>
    </alternativeName>
    <alternativeName>
        <fullName evidence="10">Isopentenyl-diphosphate:tRNA isopentenyltransferase</fullName>
        <shortName evidence="10">IPP transferase</shortName>
        <shortName evidence="10">IPPT</shortName>
        <shortName evidence="10">IPTase</shortName>
    </alternativeName>
</protein>
<dbReference type="GO" id="GO:0006400">
    <property type="term" value="P:tRNA modification"/>
    <property type="evidence" value="ECO:0007669"/>
    <property type="project" value="TreeGrafter"/>
</dbReference>
<evidence type="ECO:0000313" key="14">
    <source>
        <dbReference type="EMBL" id="ANO51638.1"/>
    </source>
</evidence>
<gene>
    <name evidence="10" type="primary">miaA</name>
    <name evidence="14" type="ORF">BA177_10865</name>
</gene>
<dbReference type="InterPro" id="IPR039657">
    <property type="entry name" value="Dimethylallyltransferase"/>
</dbReference>
<comment type="caution">
    <text evidence="10">Lacks conserved residue(s) required for the propagation of feature annotation.</text>
</comment>
<comment type="subunit">
    <text evidence="10">Monomer.</text>
</comment>
<proteinExistence type="inferred from homology"/>
<keyword evidence="5 10" id="KW-0819">tRNA processing</keyword>
<dbReference type="InterPro" id="IPR027417">
    <property type="entry name" value="P-loop_NTPase"/>
</dbReference>
<dbReference type="Gene3D" id="1.10.20.140">
    <property type="match status" value="1"/>
</dbReference>
<evidence type="ECO:0000256" key="13">
    <source>
        <dbReference type="RuleBase" id="RU003785"/>
    </source>
</evidence>